<dbReference type="AlphaFoldDB" id="A0A6J7MLC1"/>
<feature type="compositionally biased region" description="Basic and acidic residues" evidence="1">
    <location>
        <begin position="26"/>
        <end position="51"/>
    </location>
</feature>
<feature type="region of interest" description="Disordered" evidence="1">
    <location>
        <begin position="254"/>
        <end position="275"/>
    </location>
</feature>
<organism evidence="2">
    <name type="scientific">freshwater metagenome</name>
    <dbReference type="NCBI Taxonomy" id="449393"/>
    <lineage>
        <taxon>unclassified sequences</taxon>
        <taxon>metagenomes</taxon>
        <taxon>ecological metagenomes</taxon>
    </lineage>
</organism>
<reference evidence="2" key="1">
    <citation type="submission" date="2020-05" db="EMBL/GenBank/DDBJ databases">
        <authorList>
            <person name="Chiriac C."/>
            <person name="Salcher M."/>
            <person name="Ghai R."/>
            <person name="Kavagutti S V."/>
        </authorList>
    </citation>
    <scope>NUCLEOTIDE SEQUENCE</scope>
</reference>
<gene>
    <name evidence="2" type="ORF">UFOPK3957_00519</name>
</gene>
<protein>
    <submittedName>
        <fullName evidence="2">Unannotated protein</fullName>
    </submittedName>
</protein>
<feature type="region of interest" description="Disordered" evidence="1">
    <location>
        <begin position="1"/>
        <end position="51"/>
    </location>
</feature>
<dbReference type="EMBL" id="CAFBOM010000065">
    <property type="protein sequence ID" value="CAB4981970.1"/>
    <property type="molecule type" value="Genomic_DNA"/>
</dbReference>
<sequence length="275" mass="32059">MHDRFTRQVWSSHDDLSASADGALPSHERHAGICPERTDPWREDPADGAGRRLRDLPAHVVPGERTDDCRHRCCTGPRRGKHRLLQAWRSRRQVHHPRADLPPRVPDLRNRLHDLRFVHELRLRAQHRQVISCRADPQQLHRSRSGFGHLPRGRADRRRRTVLARHCARRHCPTRLRGVIPRPCARRHLRGWQGRERSGVHHADPCRAAAAAGGGHVPGSPTRRLSVRRISQDSRCAQRLHLQEHIRLLGTRRHDDRHGDRNDLPRRWGRQLRIR</sequence>
<proteinExistence type="predicted"/>
<feature type="compositionally biased region" description="Basic and acidic residues" evidence="1">
    <location>
        <begin position="254"/>
        <end position="266"/>
    </location>
</feature>
<name>A0A6J7MLC1_9ZZZZ</name>
<evidence type="ECO:0000313" key="2">
    <source>
        <dbReference type="EMBL" id="CAB4981970.1"/>
    </source>
</evidence>
<accession>A0A6J7MLC1</accession>
<evidence type="ECO:0000256" key="1">
    <source>
        <dbReference type="SAM" id="MobiDB-lite"/>
    </source>
</evidence>
<feature type="compositionally biased region" description="Basic and acidic residues" evidence="1">
    <location>
        <begin position="1"/>
        <end position="16"/>
    </location>
</feature>